<dbReference type="CDD" id="cd01335">
    <property type="entry name" value="Radical_SAM"/>
    <property type="match status" value="1"/>
</dbReference>
<dbReference type="EMBL" id="FOLY01000002">
    <property type="protein sequence ID" value="SFC34656.1"/>
    <property type="molecule type" value="Genomic_DNA"/>
</dbReference>
<dbReference type="GO" id="GO:0051539">
    <property type="term" value="F:4 iron, 4 sulfur cluster binding"/>
    <property type="evidence" value="ECO:0007669"/>
    <property type="project" value="UniProtKB-KW"/>
</dbReference>
<protein>
    <recommendedName>
        <fullName evidence="5">L-lysine 2,3-aminomutase</fullName>
    </recommendedName>
    <alternativeName>
        <fullName evidence="13">EF-P post-translational modification enzyme B</fullName>
    </alternativeName>
</protein>
<evidence type="ECO:0000256" key="15">
    <source>
        <dbReference type="PIRSR" id="PIRSR603739-50"/>
    </source>
</evidence>
<proteinExistence type="inferred from homology"/>
<feature type="modified residue" description="N6-(pyridoxal phosphate)lysine" evidence="15">
    <location>
        <position position="337"/>
    </location>
</feature>
<dbReference type="PANTHER" id="PTHR30538">
    <property type="entry name" value="LYSINE 2,3-AMINOMUTASE-RELATED"/>
    <property type="match status" value="1"/>
</dbReference>
<dbReference type="RefSeq" id="WP_245742836.1">
    <property type="nucleotide sequence ID" value="NZ_FOLY01000002.1"/>
</dbReference>
<gene>
    <name evidence="17" type="ORF">SAMN05421848_1187</name>
</gene>
<evidence type="ECO:0000256" key="6">
    <source>
        <dbReference type="ARBA" id="ARBA00022485"/>
    </source>
</evidence>
<keyword evidence="12" id="KW-0413">Isomerase</keyword>
<evidence type="ECO:0000313" key="18">
    <source>
        <dbReference type="Proteomes" id="UP000199046"/>
    </source>
</evidence>
<keyword evidence="18" id="KW-1185">Reference proteome</keyword>
<evidence type="ECO:0000256" key="14">
    <source>
        <dbReference type="PIRSR" id="PIRSR004911-1"/>
    </source>
</evidence>
<evidence type="ECO:0000256" key="7">
    <source>
        <dbReference type="ARBA" id="ARBA00022691"/>
    </source>
</evidence>
<feature type="binding site" evidence="14">
    <location>
        <position position="129"/>
    </location>
    <ligand>
        <name>[4Fe-4S] cluster</name>
        <dbReference type="ChEBI" id="CHEBI:49883"/>
        <note>4Fe-4S-S-AdoMet</note>
    </ligand>
</feature>
<keyword evidence="8 14" id="KW-0479">Metal-binding</keyword>
<name>A0A1I1IEI8_9GAMM</name>
<accession>A0A1I1IEI8</accession>
<evidence type="ECO:0000256" key="10">
    <source>
        <dbReference type="ARBA" id="ARBA00023004"/>
    </source>
</evidence>
<dbReference type="NCBIfam" id="TIGR03821">
    <property type="entry name" value="EFP_modif_epmB"/>
    <property type="match status" value="1"/>
</dbReference>
<feature type="domain" description="Radical SAM core" evidence="16">
    <location>
        <begin position="110"/>
        <end position="334"/>
    </location>
</feature>
<comment type="cofactor">
    <cofactor evidence="3">
        <name>[4Fe-4S] cluster</name>
        <dbReference type="ChEBI" id="CHEBI:49883"/>
    </cofactor>
</comment>
<dbReference type="InterPro" id="IPR007197">
    <property type="entry name" value="rSAM"/>
</dbReference>
<dbReference type="PIRSF" id="PIRSF004911">
    <property type="entry name" value="DUF160"/>
    <property type="match status" value="1"/>
</dbReference>
<dbReference type="SFLD" id="SFLDG01070">
    <property type="entry name" value="PLP-dependent"/>
    <property type="match status" value="1"/>
</dbReference>
<dbReference type="SFLD" id="SFLDS00029">
    <property type="entry name" value="Radical_SAM"/>
    <property type="match status" value="1"/>
</dbReference>
<keyword evidence="6 14" id="KW-0004">4Fe-4S</keyword>
<sequence>MQPVQTISSSTVDRAPEQGWQAQLSGAIRNPKALLAAVGLDERWLPGAMGGHEAFEVRVPQAYLSRIQKGNPDDPLLRQVLPLAHETRAVAGYVTDPLEEADHTPAAGLIHKYAARVLMITSGACAINCRYCFRRHFPYEDHAASRAQWHRTLDYLRDDDSLIEAILSGGDPLLSSDTRLAWLVGELDAIPHLKRLRLHTRLPVVIPDRVDDAMLAWLSSTRLQKVMVLHINHANEIDDAVVQACVKLKGAGVTLLNQSVLLRGVNDDVEVLRTLSERLFEAGILPYYLHVLDPVAGAAHFDVPDHEAHQLHDRLREALPGFLLPRLVREVPGAGAKTPVEALDASLTPN</sequence>
<dbReference type="Gene3D" id="3.20.20.70">
    <property type="entry name" value="Aldolase class I"/>
    <property type="match status" value="1"/>
</dbReference>
<evidence type="ECO:0000256" key="1">
    <source>
        <dbReference type="ARBA" id="ARBA00001352"/>
    </source>
</evidence>
<evidence type="ECO:0000313" key="17">
    <source>
        <dbReference type="EMBL" id="SFC34656.1"/>
    </source>
</evidence>
<evidence type="ECO:0000256" key="9">
    <source>
        <dbReference type="ARBA" id="ARBA00022898"/>
    </source>
</evidence>
<organism evidence="17 18">
    <name type="scientific">Kushneria avicenniae</name>
    <dbReference type="NCBI Taxonomy" id="402385"/>
    <lineage>
        <taxon>Bacteria</taxon>
        <taxon>Pseudomonadati</taxon>
        <taxon>Pseudomonadota</taxon>
        <taxon>Gammaproteobacteria</taxon>
        <taxon>Oceanospirillales</taxon>
        <taxon>Halomonadaceae</taxon>
        <taxon>Kushneria</taxon>
    </lineage>
</organism>
<keyword evidence="7" id="KW-0949">S-adenosyl-L-methionine</keyword>
<evidence type="ECO:0000256" key="13">
    <source>
        <dbReference type="ARBA" id="ARBA00030756"/>
    </source>
</evidence>
<keyword evidence="9 15" id="KW-0663">Pyridoxal phosphate</keyword>
<dbReference type="AlphaFoldDB" id="A0A1I1IEI8"/>
<dbReference type="SUPFAM" id="SSF102114">
    <property type="entry name" value="Radical SAM enzymes"/>
    <property type="match status" value="1"/>
</dbReference>
<dbReference type="InterPro" id="IPR003739">
    <property type="entry name" value="Lys_aminomutase/Glu_NH3_mut"/>
</dbReference>
<dbReference type="PROSITE" id="PS51918">
    <property type="entry name" value="RADICAL_SAM"/>
    <property type="match status" value="1"/>
</dbReference>
<keyword evidence="11 14" id="KW-0411">Iron-sulfur</keyword>
<evidence type="ECO:0000256" key="11">
    <source>
        <dbReference type="ARBA" id="ARBA00023014"/>
    </source>
</evidence>
<dbReference type="STRING" id="402385.SAMN05421848_1187"/>
<comment type="catalytic activity">
    <reaction evidence="1">
        <text>L-lysine = D-beta-lysine</text>
        <dbReference type="Rhea" id="RHEA:44148"/>
        <dbReference type="ChEBI" id="CHEBI:32551"/>
        <dbReference type="ChEBI" id="CHEBI:84138"/>
    </reaction>
</comment>
<dbReference type="GO" id="GO:0016853">
    <property type="term" value="F:isomerase activity"/>
    <property type="evidence" value="ECO:0007669"/>
    <property type="project" value="UniProtKB-KW"/>
</dbReference>
<dbReference type="NCBIfam" id="TIGR00238">
    <property type="entry name" value="KamA family radical SAM protein"/>
    <property type="match status" value="1"/>
</dbReference>
<evidence type="ECO:0000256" key="3">
    <source>
        <dbReference type="ARBA" id="ARBA00001966"/>
    </source>
</evidence>
<dbReference type="SFLD" id="SFLDF00314">
    <property type="entry name" value="L-lysine_2_3-aminomutase_(yjeK"/>
    <property type="match status" value="1"/>
</dbReference>
<dbReference type="GO" id="GO:0046872">
    <property type="term" value="F:metal ion binding"/>
    <property type="evidence" value="ECO:0007669"/>
    <property type="project" value="UniProtKB-KW"/>
</dbReference>
<keyword evidence="10" id="KW-0408">Iron</keyword>
<evidence type="ECO:0000256" key="8">
    <source>
        <dbReference type="ARBA" id="ARBA00022723"/>
    </source>
</evidence>
<evidence type="ECO:0000256" key="2">
    <source>
        <dbReference type="ARBA" id="ARBA00001933"/>
    </source>
</evidence>
<comment type="similarity">
    <text evidence="4">Belongs to the radical SAM superfamily. KamA family.</text>
</comment>
<comment type="cofactor">
    <cofactor evidence="2 15">
        <name>pyridoxal 5'-phosphate</name>
        <dbReference type="ChEBI" id="CHEBI:597326"/>
    </cofactor>
</comment>
<feature type="binding site" evidence="14">
    <location>
        <position position="125"/>
    </location>
    <ligand>
        <name>[4Fe-4S] cluster</name>
        <dbReference type="ChEBI" id="CHEBI:49883"/>
        <note>4Fe-4S-S-AdoMet</note>
    </ligand>
</feature>
<dbReference type="PANTHER" id="PTHR30538:SF1">
    <property type="entry name" value="L-LYSINE 2,3-AMINOMUTASE"/>
    <property type="match status" value="1"/>
</dbReference>
<feature type="binding site" evidence="14">
    <location>
        <position position="132"/>
    </location>
    <ligand>
        <name>[4Fe-4S] cluster</name>
        <dbReference type="ChEBI" id="CHEBI:49883"/>
        <note>4Fe-4S-S-AdoMet</note>
    </ligand>
</feature>
<dbReference type="Proteomes" id="UP000199046">
    <property type="component" value="Unassembled WGS sequence"/>
</dbReference>
<evidence type="ECO:0000256" key="4">
    <source>
        <dbReference type="ARBA" id="ARBA00008703"/>
    </source>
</evidence>
<dbReference type="InterPro" id="IPR058240">
    <property type="entry name" value="rSAM_sf"/>
</dbReference>
<evidence type="ECO:0000256" key="12">
    <source>
        <dbReference type="ARBA" id="ARBA00023235"/>
    </source>
</evidence>
<dbReference type="InterPro" id="IPR013785">
    <property type="entry name" value="Aldolase_TIM"/>
</dbReference>
<evidence type="ECO:0000259" key="16">
    <source>
        <dbReference type="PROSITE" id="PS51918"/>
    </source>
</evidence>
<evidence type="ECO:0000256" key="5">
    <source>
        <dbReference type="ARBA" id="ARBA00022363"/>
    </source>
</evidence>
<reference evidence="18" key="1">
    <citation type="submission" date="2016-10" db="EMBL/GenBank/DDBJ databases">
        <authorList>
            <person name="Varghese N."/>
            <person name="Submissions S."/>
        </authorList>
    </citation>
    <scope>NUCLEOTIDE SEQUENCE [LARGE SCALE GENOMIC DNA]</scope>
    <source>
        <strain evidence="18">DSM 23439</strain>
    </source>
</reference>
<dbReference type="InterPro" id="IPR022462">
    <property type="entry name" value="EpmB"/>
</dbReference>